<dbReference type="GO" id="GO:0003735">
    <property type="term" value="F:structural constituent of ribosome"/>
    <property type="evidence" value="ECO:0007669"/>
    <property type="project" value="InterPro"/>
</dbReference>
<evidence type="ECO:0000256" key="3">
    <source>
        <dbReference type="ARBA" id="ARBA00022980"/>
    </source>
</evidence>
<keyword evidence="9" id="KW-1185">Reference proteome</keyword>
<accession>A0A9P5XNN8</accession>
<dbReference type="SUPFAM" id="SSF46561">
    <property type="entry name" value="Ribosomal protein L29 (L29p)"/>
    <property type="match status" value="1"/>
</dbReference>
<evidence type="ECO:0000256" key="7">
    <source>
        <dbReference type="ARBA" id="ARBA00035399"/>
    </source>
</evidence>
<proteinExistence type="inferred from homology"/>
<keyword evidence="4" id="KW-0496">Mitochondrion</keyword>
<keyword evidence="3" id="KW-0689">Ribosomal protein</keyword>
<protein>
    <recommendedName>
        <fullName evidence="6">Large ribosomal subunit protein uL29m</fullName>
    </recommendedName>
    <alternativeName>
        <fullName evidence="7">54S ribosomal protein L4, mitochondrial</fullName>
    </alternativeName>
</protein>
<sequence length="251" mass="28864">MSVLSLARTLRQRTPTLQFQCRRWFAEVVNAPSEDSTGVPVTATPTKAVDWRKGRVPVREDHGLYGFFRRKEVKDGEVLEGDARFEVFETPQSTQIQSGRGWKAEELRLKSFKDLHVLWYVLVRERNLLATQKEEVRRMGVQNRQFQVNATRVYHVRKSMARIKQVINERRVAYEQAVGLIESERDTADNLQVLEYLKEERKVMNRKERRELKLRKAAKAKVAEEAAKAKATPKEIASQTAAAGLFGSAGH</sequence>
<evidence type="ECO:0000256" key="6">
    <source>
        <dbReference type="ARBA" id="ARBA00035289"/>
    </source>
</evidence>
<dbReference type="InterPro" id="IPR038340">
    <property type="entry name" value="MRP-L47_sf"/>
</dbReference>
<evidence type="ECO:0000256" key="5">
    <source>
        <dbReference type="ARBA" id="ARBA00023274"/>
    </source>
</evidence>
<comment type="similarity">
    <text evidence="2">Belongs to the universal ribosomal protein uL29 family.</text>
</comment>
<evidence type="ECO:0000256" key="1">
    <source>
        <dbReference type="ARBA" id="ARBA00004173"/>
    </source>
</evidence>
<dbReference type="InterPro" id="IPR010729">
    <property type="entry name" value="Ribosomal_uL29_mit"/>
</dbReference>
<organism evidence="8 9">
    <name type="scientific">Macrolepiota fuliginosa MF-IS2</name>
    <dbReference type="NCBI Taxonomy" id="1400762"/>
    <lineage>
        <taxon>Eukaryota</taxon>
        <taxon>Fungi</taxon>
        <taxon>Dikarya</taxon>
        <taxon>Basidiomycota</taxon>
        <taxon>Agaricomycotina</taxon>
        <taxon>Agaricomycetes</taxon>
        <taxon>Agaricomycetidae</taxon>
        <taxon>Agaricales</taxon>
        <taxon>Agaricineae</taxon>
        <taxon>Agaricaceae</taxon>
        <taxon>Macrolepiota</taxon>
    </lineage>
</organism>
<comment type="subcellular location">
    <subcellularLocation>
        <location evidence="1">Mitochondrion</location>
    </subcellularLocation>
</comment>
<gene>
    <name evidence="8" type="ORF">P691DRAFT_720641</name>
</gene>
<dbReference type="EMBL" id="MU151066">
    <property type="protein sequence ID" value="KAF9452885.1"/>
    <property type="molecule type" value="Genomic_DNA"/>
</dbReference>
<dbReference type="AlphaFoldDB" id="A0A9P5XNN8"/>
<comment type="caution">
    <text evidence="8">The sequence shown here is derived from an EMBL/GenBank/DDBJ whole genome shotgun (WGS) entry which is preliminary data.</text>
</comment>
<dbReference type="Pfam" id="PF06984">
    <property type="entry name" value="MRP-L47"/>
    <property type="match status" value="1"/>
</dbReference>
<evidence type="ECO:0000256" key="2">
    <source>
        <dbReference type="ARBA" id="ARBA00009254"/>
    </source>
</evidence>
<dbReference type="PANTHER" id="PTHR21183:SF18">
    <property type="entry name" value="LARGE RIBOSOMAL SUBUNIT PROTEIN UL29M"/>
    <property type="match status" value="1"/>
</dbReference>
<keyword evidence="5" id="KW-0687">Ribonucleoprotein</keyword>
<dbReference type="Gene3D" id="6.10.330.20">
    <property type="match status" value="1"/>
</dbReference>
<dbReference type="PANTHER" id="PTHR21183">
    <property type="entry name" value="RIBOSOMAL PROTEIN L47, MITOCHONDRIAL-RELATED"/>
    <property type="match status" value="1"/>
</dbReference>
<dbReference type="GO" id="GO:0032543">
    <property type="term" value="P:mitochondrial translation"/>
    <property type="evidence" value="ECO:0007669"/>
    <property type="project" value="TreeGrafter"/>
</dbReference>
<dbReference type="Proteomes" id="UP000807342">
    <property type="component" value="Unassembled WGS sequence"/>
</dbReference>
<evidence type="ECO:0000313" key="8">
    <source>
        <dbReference type="EMBL" id="KAF9452885.1"/>
    </source>
</evidence>
<evidence type="ECO:0000313" key="9">
    <source>
        <dbReference type="Proteomes" id="UP000807342"/>
    </source>
</evidence>
<dbReference type="OrthoDB" id="270763at2759"/>
<reference evidence="8" key="1">
    <citation type="submission" date="2020-11" db="EMBL/GenBank/DDBJ databases">
        <authorList>
            <consortium name="DOE Joint Genome Institute"/>
            <person name="Ahrendt S."/>
            <person name="Riley R."/>
            <person name="Andreopoulos W."/>
            <person name="Labutti K."/>
            <person name="Pangilinan J."/>
            <person name="Ruiz-Duenas F.J."/>
            <person name="Barrasa J.M."/>
            <person name="Sanchez-Garcia M."/>
            <person name="Camarero S."/>
            <person name="Miyauchi S."/>
            <person name="Serrano A."/>
            <person name="Linde D."/>
            <person name="Babiker R."/>
            <person name="Drula E."/>
            <person name="Ayuso-Fernandez I."/>
            <person name="Pacheco R."/>
            <person name="Padilla G."/>
            <person name="Ferreira P."/>
            <person name="Barriuso J."/>
            <person name="Kellner H."/>
            <person name="Castanera R."/>
            <person name="Alfaro M."/>
            <person name="Ramirez L."/>
            <person name="Pisabarro A.G."/>
            <person name="Kuo A."/>
            <person name="Tritt A."/>
            <person name="Lipzen A."/>
            <person name="He G."/>
            <person name="Yan M."/>
            <person name="Ng V."/>
            <person name="Cullen D."/>
            <person name="Martin F."/>
            <person name="Rosso M.-N."/>
            <person name="Henrissat B."/>
            <person name="Hibbett D."/>
            <person name="Martinez A.T."/>
            <person name="Grigoriev I.V."/>
        </authorList>
    </citation>
    <scope>NUCLEOTIDE SEQUENCE</scope>
    <source>
        <strain evidence="8">MF-IS2</strain>
    </source>
</reference>
<evidence type="ECO:0000256" key="4">
    <source>
        <dbReference type="ARBA" id="ARBA00023128"/>
    </source>
</evidence>
<dbReference type="GO" id="GO:0005762">
    <property type="term" value="C:mitochondrial large ribosomal subunit"/>
    <property type="evidence" value="ECO:0007669"/>
    <property type="project" value="TreeGrafter"/>
</dbReference>
<dbReference type="InterPro" id="IPR036049">
    <property type="entry name" value="Ribosomal_uL29_sf"/>
</dbReference>
<name>A0A9P5XNN8_9AGAR</name>